<dbReference type="EMBL" id="JBEDUW010000003">
    <property type="protein sequence ID" value="KAK9937288.1"/>
    <property type="molecule type" value="Genomic_DNA"/>
</dbReference>
<dbReference type="FunFam" id="3.80.10.10:FF:000299">
    <property type="entry name" value="Piriformospora indica-insensitive protein 2"/>
    <property type="match status" value="1"/>
</dbReference>
<dbReference type="GO" id="GO:0005886">
    <property type="term" value="C:plasma membrane"/>
    <property type="evidence" value="ECO:0007669"/>
    <property type="project" value="UniProtKB-SubCell"/>
</dbReference>
<dbReference type="SMART" id="SM00369">
    <property type="entry name" value="LRR_TYP"/>
    <property type="match status" value="4"/>
</dbReference>
<comment type="subcellular location">
    <subcellularLocation>
        <location evidence="1">Cell membrane</location>
        <topology evidence="1">Single-pass type I membrane protein</topology>
    </subcellularLocation>
</comment>
<dbReference type="InterPro" id="IPR013210">
    <property type="entry name" value="LRR_N_plant-typ"/>
</dbReference>
<comment type="caution">
    <text evidence="14">The sequence shown here is derived from an EMBL/GenBank/DDBJ whole genome shotgun (WGS) entry which is preliminary data.</text>
</comment>
<keyword evidence="7" id="KW-0677">Repeat</keyword>
<proteinExistence type="inferred from homology"/>
<dbReference type="AlphaFoldDB" id="A0AAW1XMY1"/>
<evidence type="ECO:0000256" key="4">
    <source>
        <dbReference type="ARBA" id="ARBA00022614"/>
    </source>
</evidence>
<keyword evidence="5 12" id="KW-0812">Transmembrane</keyword>
<evidence type="ECO:0000256" key="3">
    <source>
        <dbReference type="ARBA" id="ARBA00022475"/>
    </source>
</evidence>
<dbReference type="FunFam" id="3.80.10.10:FF:000649">
    <property type="entry name" value="Leucine Rich Repeat family protein"/>
    <property type="match status" value="1"/>
</dbReference>
<dbReference type="InterPro" id="IPR001611">
    <property type="entry name" value="Leu-rich_rpt"/>
</dbReference>
<evidence type="ECO:0000256" key="12">
    <source>
        <dbReference type="SAM" id="Phobius"/>
    </source>
</evidence>
<evidence type="ECO:0000313" key="15">
    <source>
        <dbReference type="Proteomes" id="UP001457282"/>
    </source>
</evidence>
<evidence type="ECO:0000256" key="10">
    <source>
        <dbReference type="ARBA" id="ARBA00023170"/>
    </source>
</evidence>
<gene>
    <name evidence="14" type="ORF">M0R45_014088</name>
</gene>
<evidence type="ECO:0000256" key="6">
    <source>
        <dbReference type="ARBA" id="ARBA00022729"/>
    </source>
</evidence>
<dbReference type="InterPro" id="IPR046956">
    <property type="entry name" value="RLP23-like"/>
</dbReference>
<sequence length="434" mass="48187">MDSLFKPTSFYHLLLNNIIAHYLLFLLLASSYLQTRNFCVGGGIPCIEEERRALLSFKQDVVDPSGRLSSWVGHDCCQWKGISCNNRTGHIAKMDLANTYANKYSSWLTFLGGEIPPSLGNLSNLNYLDLSSAVVSSKNLNWLSHLSSLIYLNLGGLDLGSSGLHHVKMPPSLLELYLSDCDLFENFPLSLPSVNFTSLLVLDISHNFIDSSFPIWFFNLTNLRKLDLTDNYFSSLFPDEFANLKSLEDLALSDNFLQGQIPKVIATLCSIRILDLSSNLLDGGLDKVLNGFSNCTHNRLESLNLGSNRLKGELPASLGMLTNLYDLQLSENHLGGSIPETFGKLSSLKMLDLTSNHMNGSIPESMGQLSQLVDLLLSSNSWQGILTEAHFLNLTRLKSIEVSTDRPKSLIFQRELMTGFLLSSSTQFRLSTAQ</sequence>
<dbReference type="SUPFAM" id="SSF52047">
    <property type="entry name" value="RNI-like"/>
    <property type="match status" value="1"/>
</dbReference>
<dbReference type="InterPro" id="IPR032675">
    <property type="entry name" value="LRR_dom_sf"/>
</dbReference>
<dbReference type="PANTHER" id="PTHR48063">
    <property type="entry name" value="LRR RECEPTOR-LIKE KINASE"/>
    <property type="match status" value="1"/>
</dbReference>
<keyword evidence="8 12" id="KW-1133">Transmembrane helix</keyword>
<keyword evidence="9 12" id="KW-0472">Membrane</keyword>
<evidence type="ECO:0000313" key="14">
    <source>
        <dbReference type="EMBL" id="KAK9937288.1"/>
    </source>
</evidence>
<evidence type="ECO:0000259" key="13">
    <source>
        <dbReference type="Pfam" id="PF08263"/>
    </source>
</evidence>
<accession>A0AAW1XMY1</accession>
<dbReference type="Gene3D" id="3.80.10.10">
    <property type="entry name" value="Ribonuclease Inhibitor"/>
    <property type="match status" value="2"/>
</dbReference>
<evidence type="ECO:0000256" key="9">
    <source>
        <dbReference type="ARBA" id="ARBA00023136"/>
    </source>
</evidence>
<name>A0AAW1XMY1_RUBAR</name>
<feature type="domain" description="Leucine-rich repeat-containing N-terminal plant-type" evidence="13">
    <location>
        <begin position="48"/>
        <end position="85"/>
    </location>
</feature>
<keyword evidence="15" id="KW-1185">Reference proteome</keyword>
<dbReference type="InterPro" id="IPR003591">
    <property type="entry name" value="Leu-rich_rpt_typical-subtyp"/>
</dbReference>
<evidence type="ECO:0000256" key="11">
    <source>
        <dbReference type="ARBA" id="ARBA00023180"/>
    </source>
</evidence>
<keyword evidence="3" id="KW-1003">Cell membrane</keyword>
<protein>
    <recommendedName>
        <fullName evidence="13">Leucine-rich repeat-containing N-terminal plant-type domain-containing protein</fullName>
    </recommendedName>
</protein>
<keyword evidence="11" id="KW-0325">Glycoprotein</keyword>
<feature type="transmembrane region" description="Helical" evidence="12">
    <location>
        <begin position="12"/>
        <end position="33"/>
    </location>
</feature>
<dbReference type="Pfam" id="PF00560">
    <property type="entry name" value="LRR_1"/>
    <property type="match status" value="2"/>
</dbReference>
<dbReference type="Pfam" id="PF13855">
    <property type="entry name" value="LRR_8"/>
    <property type="match status" value="2"/>
</dbReference>
<comment type="similarity">
    <text evidence="2">Belongs to the RLP family.</text>
</comment>
<evidence type="ECO:0000256" key="7">
    <source>
        <dbReference type="ARBA" id="ARBA00022737"/>
    </source>
</evidence>
<dbReference type="Pfam" id="PF08263">
    <property type="entry name" value="LRRNT_2"/>
    <property type="match status" value="1"/>
</dbReference>
<keyword evidence="4" id="KW-0433">Leucine-rich repeat</keyword>
<organism evidence="14 15">
    <name type="scientific">Rubus argutus</name>
    <name type="common">Southern blackberry</name>
    <dbReference type="NCBI Taxonomy" id="59490"/>
    <lineage>
        <taxon>Eukaryota</taxon>
        <taxon>Viridiplantae</taxon>
        <taxon>Streptophyta</taxon>
        <taxon>Embryophyta</taxon>
        <taxon>Tracheophyta</taxon>
        <taxon>Spermatophyta</taxon>
        <taxon>Magnoliopsida</taxon>
        <taxon>eudicotyledons</taxon>
        <taxon>Gunneridae</taxon>
        <taxon>Pentapetalae</taxon>
        <taxon>rosids</taxon>
        <taxon>fabids</taxon>
        <taxon>Rosales</taxon>
        <taxon>Rosaceae</taxon>
        <taxon>Rosoideae</taxon>
        <taxon>Rosoideae incertae sedis</taxon>
        <taxon>Rubus</taxon>
    </lineage>
</organism>
<evidence type="ECO:0000256" key="2">
    <source>
        <dbReference type="ARBA" id="ARBA00009592"/>
    </source>
</evidence>
<keyword evidence="10" id="KW-0675">Receptor</keyword>
<evidence type="ECO:0000256" key="5">
    <source>
        <dbReference type="ARBA" id="ARBA00022692"/>
    </source>
</evidence>
<reference evidence="14 15" key="1">
    <citation type="journal article" date="2023" name="G3 (Bethesda)">
        <title>A chromosome-length genome assembly and annotation of blackberry (Rubus argutus, cv. 'Hillquist').</title>
        <authorList>
            <person name="Bruna T."/>
            <person name="Aryal R."/>
            <person name="Dudchenko O."/>
            <person name="Sargent D.J."/>
            <person name="Mead D."/>
            <person name="Buti M."/>
            <person name="Cavallini A."/>
            <person name="Hytonen T."/>
            <person name="Andres J."/>
            <person name="Pham M."/>
            <person name="Weisz D."/>
            <person name="Mascagni F."/>
            <person name="Usai G."/>
            <person name="Natali L."/>
            <person name="Bassil N."/>
            <person name="Fernandez G.E."/>
            <person name="Lomsadze A."/>
            <person name="Armour M."/>
            <person name="Olukolu B."/>
            <person name="Poorten T."/>
            <person name="Britton C."/>
            <person name="Davik J."/>
            <person name="Ashrafi H."/>
            <person name="Aiden E.L."/>
            <person name="Borodovsky M."/>
            <person name="Worthington M."/>
        </authorList>
    </citation>
    <scope>NUCLEOTIDE SEQUENCE [LARGE SCALE GENOMIC DNA]</scope>
    <source>
        <strain evidence="14">PI 553951</strain>
    </source>
</reference>
<dbReference type="Proteomes" id="UP001457282">
    <property type="component" value="Unassembled WGS sequence"/>
</dbReference>
<keyword evidence="6" id="KW-0732">Signal</keyword>
<evidence type="ECO:0000256" key="1">
    <source>
        <dbReference type="ARBA" id="ARBA00004251"/>
    </source>
</evidence>
<dbReference type="PANTHER" id="PTHR48063:SF90">
    <property type="entry name" value="OS11G0565920 PROTEIN"/>
    <property type="match status" value="1"/>
</dbReference>
<evidence type="ECO:0000256" key="8">
    <source>
        <dbReference type="ARBA" id="ARBA00022989"/>
    </source>
</evidence>